<keyword evidence="1" id="KW-0472">Membrane</keyword>
<dbReference type="OrthoDB" id="1684279at2"/>
<accession>A0A3A6TT61</accession>
<gene>
    <name evidence="2" type="ORF">D5R81_12785</name>
</gene>
<sequence>MSFSTPIFIRVFTAIFGGYGVGIAGSLGMIPISLWLFTNNPHDAVYIGMMISYVFCFGAFIWCFCCKTATAAVRDTSLFSLSLLSLYWLFPAGGSL</sequence>
<dbReference type="RefSeq" id="WP_121854025.1">
    <property type="nucleotide sequence ID" value="NZ_CP037952.1"/>
</dbReference>
<comment type="caution">
    <text evidence="2">The sequence shown here is derived from an EMBL/GenBank/DDBJ whole genome shotgun (WGS) entry which is preliminary data.</text>
</comment>
<evidence type="ECO:0000256" key="1">
    <source>
        <dbReference type="SAM" id="Phobius"/>
    </source>
</evidence>
<keyword evidence="3" id="KW-1185">Reference proteome</keyword>
<keyword evidence="1" id="KW-1133">Transmembrane helix</keyword>
<feature type="transmembrane region" description="Helical" evidence="1">
    <location>
        <begin position="12"/>
        <end position="38"/>
    </location>
</feature>
<organism evidence="2 3">
    <name type="scientific">Parashewanella spongiae</name>
    <dbReference type="NCBI Taxonomy" id="342950"/>
    <lineage>
        <taxon>Bacteria</taxon>
        <taxon>Pseudomonadati</taxon>
        <taxon>Pseudomonadota</taxon>
        <taxon>Gammaproteobacteria</taxon>
        <taxon>Alteromonadales</taxon>
        <taxon>Shewanellaceae</taxon>
        <taxon>Parashewanella</taxon>
    </lineage>
</organism>
<evidence type="ECO:0000313" key="2">
    <source>
        <dbReference type="EMBL" id="RJY11952.1"/>
    </source>
</evidence>
<feature type="transmembrane region" description="Helical" evidence="1">
    <location>
        <begin position="44"/>
        <end position="65"/>
    </location>
</feature>
<dbReference type="AlphaFoldDB" id="A0A3A6TT61"/>
<name>A0A3A6TT61_9GAMM</name>
<feature type="transmembrane region" description="Helical" evidence="1">
    <location>
        <begin position="72"/>
        <end position="90"/>
    </location>
</feature>
<dbReference type="EMBL" id="QYYH01000078">
    <property type="protein sequence ID" value="RJY11952.1"/>
    <property type="molecule type" value="Genomic_DNA"/>
</dbReference>
<evidence type="ECO:0000313" key="3">
    <source>
        <dbReference type="Proteomes" id="UP000273022"/>
    </source>
</evidence>
<proteinExistence type="predicted"/>
<dbReference type="Proteomes" id="UP000273022">
    <property type="component" value="Unassembled WGS sequence"/>
</dbReference>
<protein>
    <submittedName>
        <fullName evidence="2">Uncharacterized protein</fullName>
    </submittedName>
</protein>
<keyword evidence="1" id="KW-0812">Transmembrane</keyword>
<reference evidence="2 3" key="1">
    <citation type="submission" date="2018-09" db="EMBL/GenBank/DDBJ databases">
        <title>Phylogeny of the Shewanellaceae, and recommendation for two new genera, Pseudoshewanella and Parashewanella.</title>
        <authorList>
            <person name="Wang G."/>
        </authorList>
    </citation>
    <scope>NUCLEOTIDE SEQUENCE [LARGE SCALE GENOMIC DNA]</scope>
    <source>
        <strain evidence="2 3">KCTC 22492</strain>
    </source>
</reference>